<comment type="caution">
    <text evidence="7">The sequence shown here is derived from an EMBL/GenBank/DDBJ whole genome shotgun (WGS) entry which is preliminary data.</text>
</comment>
<dbReference type="Gene3D" id="3.30.2310.20">
    <property type="entry name" value="RelE-like"/>
    <property type="match status" value="1"/>
</dbReference>
<gene>
    <name evidence="7" type="ORF">C900_00513</name>
</gene>
<keyword evidence="5" id="KW-0378">Hydrolase</keyword>
<dbReference type="EMBL" id="AMZN01000120">
    <property type="protein sequence ID" value="ELR68342.1"/>
    <property type="molecule type" value="Genomic_DNA"/>
</dbReference>
<organism evidence="7 8">
    <name type="scientific">Fulvivirga imtechensis AK7</name>
    <dbReference type="NCBI Taxonomy" id="1237149"/>
    <lineage>
        <taxon>Bacteria</taxon>
        <taxon>Pseudomonadati</taxon>
        <taxon>Bacteroidota</taxon>
        <taxon>Cytophagia</taxon>
        <taxon>Cytophagales</taxon>
        <taxon>Fulvivirgaceae</taxon>
        <taxon>Fulvivirga</taxon>
    </lineage>
</organism>
<dbReference type="PATRIC" id="fig|1237149.3.peg.5592"/>
<protein>
    <recommendedName>
        <fullName evidence="6">Putative mRNA interferase YoeB</fullName>
    </recommendedName>
</protein>
<keyword evidence="2" id="KW-1277">Toxin-antitoxin system</keyword>
<dbReference type="OrthoDB" id="9801102at2"/>
<evidence type="ECO:0000256" key="1">
    <source>
        <dbReference type="ARBA" id="ARBA00008172"/>
    </source>
</evidence>
<dbReference type="PANTHER" id="PTHR38039:SF1">
    <property type="entry name" value="TOXIN YOEB"/>
    <property type="match status" value="1"/>
</dbReference>
<proteinExistence type="inferred from homology"/>
<sequence>MAYRLDLTKRAQEHFAFHKKSGNKSLLNKIAVLLDELTEHPFTGTGKPEPLKHNLSGMWSRRINREHRLVYEVLESVVVVHHAKGHY</sequence>
<dbReference type="STRING" id="1237149.C900_00513"/>
<keyword evidence="3" id="KW-0540">Nuclease</keyword>
<comment type="similarity">
    <text evidence="1">Belongs to the YoeB family.</text>
</comment>
<dbReference type="Pfam" id="PF06769">
    <property type="entry name" value="YoeB_toxin"/>
    <property type="match status" value="1"/>
</dbReference>
<dbReference type="InterPro" id="IPR009614">
    <property type="entry name" value="YoeB_toxin"/>
</dbReference>
<dbReference type="GO" id="GO:0006401">
    <property type="term" value="P:RNA catabolic process"/>
    <property type="evidence" value="ECO:0007669"/>
    <property type="project" value="InterPro"/>
</dbReference>
<dbReference type="RefSeq" id="WP_009583395.1">
    <property type="nucleotide sequence ID" value="NZ_AMZN01000120.1"/>
</dbReference>
<evidence type="ECO:0000256" key="6">
    <source>
        <dbReference type="ARBA" id="ARBA00030388"/>
    </source>
</evidence>
<evidence type="ECO:0000256" key="3">
    <source>
        <dbReference type="ARBA" id="ARBA00022722"/>
    </source>
</evidence>
<keyword evidence="4" id="KW-0255">Endonuclease</keyword>
<dbReference type="NCBIfam" id="TIGR02116">
    <property type="entry name" value="toxin_Txe_YoeB"/>
    <property type="match status" value="1"/>
</dbReference>
<evidence type="ECO:0000256" key="4">
    <source>
        <dbReference type="ARBA" id="ARBA00022759"/>
    </source>
</evidence>
<evidence type="ECO:0000256" key="2">
    <source>
        <dbReference type="ARBA" id="ARBA00022649"/>
    </source>
</evidence>
<dbReference type="Proteomes" id="UP000011135">
    <property type="component" value="Unassembled WGS sequence"/>
</dbReference>
<evidence type="ECO:0000313" key="7">
    <source>
        <dbReference type="EMBL" id="ELR68342.1"/>
    </source>
</evidence>
<dbReference type="GO" id="GO:0045892">
    <property type="term" value="P:negative regulation of DNA-templated transcription"/>
    <property type="evidence" value="ECO:0007669"/>
    <property type="project" value="TreeGrafter"/>
</dbReference>
<dbReference type="AlphaFoldDB" id="L8JLT1"/>
<evidence type="ECO:0000313" key="8">
    <source>
        <dbReference type="Proteomes" id="UP000011135"/>
    </source>
</evidence>
<dbReference type="InterPro" id="IPR035093">
    <property type="entry name" value="RelE/ParE_toxin_dom_sf"/>
</dbReference>
<dbReference type="eggNOG" id="COG4115">
    <property type="taxonomic scope" value="Bacteria"/>
</dbReference>
<dbReference type="GO" id="GO:0004519">
    <property type="term" value="F:endonuclease activity"/>
    <property type="evidence" value="ECO:0007669"/>
    <property type="project" value="UniProtKB-KW"/>
</dbReference>
<name>L8JLT1_9BACT</name>
<dbReference type="GO" id="GO:0016787">
    <property type="term" value="F:hydrolase activity"/>
    <property type="evidence" value="ECO:0007669"/>
    <property type="project" value="UniProtKB-KW"/>
</dbReference>
<accession>L8JLT1</accession>
<evidence type="ECO:0000256" key="5">
    <source>
        <dbReference type="ARBA" id="ARBA00022801"/>
    </source>
</evidence>
<reference evidence="7 8" key="1">
    <citation type="submission" date="2012-12" db="EMBL/GenBank/DDBJ databases">
        <title>Genome assembly of Fulvivirga imtechensis AK7.</title>
        <authorList>
            <person name="Nupur N."/>
            <person name="Khatri I."/>
            <person name="Kumar R."/>
            <person name="Subramanian S."/>
            <person name="Pinnaka A."/>
        </authorList>
    </citation>
    <scope>NUCLEOTIDE SEQUENCE [LARGE SCALE GENOMIC DNA]</scope>
    <source>
        <strain evidence="7 8">AK7</strain>
    </source>
</reference>
<dbReference type="SUPFAM" id="SSF143011">
    <property type="entry name" value="RelE-like"/>
    <property type="match status" value="1"/>
</dbReference>
<dbReference type="PANTHER" id="PTHR38039">
    <property type="entry name" value="TOXIN YOEB"/>
    <property type="match status" value="1"/>
</dbReference>
<keyword evidence="8" id="KW-1185">Reference proteome</keyword>